<dbReference type="OrthoDB" id="550575at2759"/>
<dbReference type="Proteomes" id="UP000594638">
    <property type="component" value="Unassembled WGS sequence"/>
</dbReference>
<proteinExistence type="predicted"/>
<protein>
    <submittedName>
        <fullName evidence="1">Uncharacterized protein</fullName>
    </submittedName>
</protein>
<gene>
    <name evidence="1" type="ORF">OLEA9_A013669</name>
</gene>
<evidence type="ECO:0000313" key="2">
    <source>
        <dbReference type="Proteomes" id="UP000594638"/>
    </source>
</evidence>
<accession>A0A8S0RWA7</accession>
<organism evidence="1 2">
    <name type="scientific">Olea europaea subsp. europaea</name>
    <dbReference type="NCBI Taxonomy" id="158383"/>
    <lineage>
        <taxon>Eukaryota</taxon>
        <taxon>Viridiplantae</taxon>
        <taxon>Streptophyta</taxon>
        <taxon>Embryophyta</taxon>
        <taxon>Tracheophyta</taxon>
        <taxon>Spermatophyta</taxon>
        <taxon>Magnoliopsida</taxon>
        <taxon>eudicotyledons</taxon>
        <taxon>Gunneridae</taxon>
        <taxon>Pentapetalae</taxon>
        <taxon>asterids</taxon>
        <taxon>lamiids</taxon>
        <taxon>Lamiales</taxon>
        <taxon>Oleaceae</taxon>
        <taxon>Oleeae</taxon>
        <taxon>Olea</taxon>
    </lineage>
</organism>
<dbReference type="EMBL" id="CACTIH010003739">
    <property type="protein sequence ID" value="CAA2983676.1"/>
    <property type="molecule type" value="Genomic_DNA"/>
</dbReference>
<dbReference type="AlphaFoldDB" id="A0A8S0RWA7"/>
<comment type="caution">
    <text evidence="1">The sequence shown here is derived from an EMBL/GenBank/DDBJ whole genome shotgun (WGS) entry which is preliminary data.</text>
</comment>
<evidence type="ECO:0000313" key="1">
    <source>
        <dbReference type="EMBL" id="CAA2983676.1"/>
    </source>
</evidence>
<keyword evidence="2" id="KW-1185">Reference proteome</keyword>
<reference evidence="1 2" key="1">
    <citation type="submission" date="2019-12" db="EMBL/GenBank/DDBJ databases">
        <authorList>
            <person name="Alioto T."/>
            <person name="Alioto T."/>
            <person name="Gomez Garrido J."/>
        </authorList>
    </citation>
    <scope>NUCLEOTIDE SEQUENCE [LARGE SCALE GENOMIC DNA]</scope>
</reference>
<name>A0A8S0RWA7_OLEEU</name>
<dbReference type="Gramene" id="OE9A013669T1">
    <property type="protein sequence ID" value="OE9A013669C1"/>
    <property type="gene ID" value="OE9A013669"/>
</dbReference>
<sequence>MCKNSYDLNCSYAVVDVNNNGNGFGKKTWDGLQSLSLWTTFDSSIICRTPELSQSGGNTDQGKSLAMRSLRLLGRSIWAFGNGFVLGIRDLSLTELNYWPPHDRDINQRRLSLPAAILLQECFTLRKLFIHGMAREHFMMSDLGSFLLPRIPGLRDVQLREDYYPAPE</sequence>